<evidence type="ECO:0000313" key="1">
    <source>
        <dbReference type="EMBL" id="PXF60655.1"/>
    </source>
</evidence>
<gene>
    <name evidence="1" type="ORF">C4B59_08270</name>
</gene>
<name>A0AC61L2J1_9EURY</name>
<reference evidence="1" key="1">
    <citation type="submission" date="2018-01" db="EMBL/GenBank/DDBJ databases">
        <authorList>
            <person name="Krukenberg V."/>
        </authorList>
    </citation>
    <scope>NUCLEOTIDE SEQUENCE</scope>
    <source>
        <strain evidence="1">E20ANME2</strain>
    </source>
</reference>
<sequence>MAKDTRIGKIRTENEGLMQTTEIHDEALDEALCALEDLCDEIDERQYELDRYFDPESDMNLKKRSSSVKERLIELGEVVVEPLAEYLHKVDSHRCTIAADVLGSIGSPAAIPKLVDAIESDMDDLCEDASKALIKIGAPAVQPLIDMINNRLDNPELDKYGREIDTTYAIGTLAQIQDQRSFDFMVELLDRSEDGEYLIDMEFLCGSFYDQHNLEIVPRLKAIAEEHKDASGRSDPISAEAEYVLAHFKIDQALESEYWIIHGCCHICENYDPVESICGISDEYEPHDAFCTGCEPKAAFDCDICYSSDCDIYNLPPVYVDLKHRRDQKESVDEFEITNTRHDSDTGSISIANDFTELILDYSTVEILNELKEFLECEKWDTDSFSTGVSLSVDCGNNVSGKLVRNGDCVVAICDEQGPGAELELKLEMSVELEFDPDAIDELIAVIDTQRFLLLCDSYRRLNKSREQQNDSDLRIGKLAELLAGTKTTARAKKPEPEPVLECDHEFELLKEHKKYTVYKCVKCGETKKEFG</sequence>
<organism evidence="1 2">
    <name type="scientific">Candidatus Methanogaster sp</name>
    <dbReference type="NCBI Taxonomy" id="3386292"/>
    <lineage>
        <taxon>Archaea</taxon>
        <taxon>Methanobacteriati</taxon>
        <taxon>Methanobacteriota</taxon>
        <taxon>Stenosarchaea group</taxon>
        <taxon>Methanomicrobia</taxon>
        <taxon>Methanosarcinales</taxon>
        <taxon>ANME-2 cluster</taxon>
        <taxon>Candidatus Methanogasteraceae</taxon>
        <taxon>Candidatus Methanogaster</taxon>
    </lineage>
</organism>
<dbReference type="Proteomes" id="UP000248329">
    <property type="component" value="Unassembled WGS sequence"/>
</dbReference>
<protein>
    <submittedName>
        <fullName evidence="1">Uncharacterized protein</fullName>
    </submittedName>
</protein>
<accession>A0AC61L2J1</accession>
<evidence type="ECO:0000313" key="2">
    <source>
        <dbReference type="Proteomes" id="UP000248329"/>
    </source>
</evidence>
<comment type="caution">
    <text evidence="1">The sequence shown here is derived from an EMBL/GenBank/DDBJ whole genome shotgun (WGS) entry which is preliminary data.</text>
</comment>
<dbReference type="EMBL" id="PQXF01000013">
    <property type="protein sequence ID" value="PXF60655.1"/>
    <property type="molecule type" value="Genomic_DNA"/>
</dbReference>
<proteinExistence type="predicted"/>